<comment type="caution">
    <text evidence="1">The sequence shown here is derived from an EMBL/GenBank/DDBJ whole genome shotgun (WGS) entry which is preliminary data.</text>
</comment>
<dbReference type="GO" id="GO:0005829">
    <property type="term" value="C:cytosol"/>
    <property type="evidence" value="ECO:0007669"/>
    <property type="project" value="TreeGrafter"/>
</dbReference>
<dbReference type="GO" id="GO:0006281">
    <property type="term" value="P:DNA repair"/>
    <property type="evidence" value="ECO:0007669"/>
    <property type="project" value="TreeGrafter"/>
</dbReference>
<proteinExistence type="predicted"/>
<keyword evidence="2" id="KW-1185">Reference proteome</keyword>
<sequence>MGRHAAVGTDPYRPGRPGTRTGLLALDFDGVICDALDECALVTWLGERPHDRTVTGPGQLERLPGAFTERFRTVRDYSRLLDHFLVAHLPEADSITSQSDFDQLFSSLPRERVERFTTAASAAREWFRAAEPDFWLGLHTLYPGVPELLRHAGTVVIVTAKDEPSVRSILRRHGLEQTVAEVFGECRHKAAAIQEACARRGLPLDAVTFVDDNLSNVRKVAAMGVRARWAQWGYQTPEHRAEAARHGIEGLELGGIDALSAGA</sequence>
<dbReference type="InterPro" id="IPR050155">
    <property type="entry name" value="HAD-like_hydrolase_sf"/>
</dbReference>
<dbReference type="PANTHER" id="PTHR43434:SF21">
    <property type="entry name" value="SLL0295 PROTEIN"/>
    <property type="match status" value="1"/>
</dbReference>
<dbReference type="SUPFAM" id="SSF56784">
    <property type="entry name" value="HAD-like"/>
    <property type="match status" value="1"/>
</dbReference>
<dbReference type="Gene3D" id="3.40.50.1000">
    <property type="entry name" value="HAD superfamily/HAD-like"/>
    <property type="match status" value="1"/>
</dbReference>
<evidence type="ECO:0000313" key="1">
    <source>
        <dbReference type="EMBL" id="GCD48356.1"/>
    </source>
</evidence>
<reference evidence="1 2" key="1">
    <citation type="submission" date="2018-11" db="EMBL/GenBank/DDBJ databases">
        <title>Whole genome sequence of Streptomyces paromomycinus NBRC 15454(T).</title>
        <authorList>
            <person name="Komaki H."/>
            <person name="Tamura T."/>
        </authorList>
    </citation>
    <scope>NUCLEOTIDE SEQUENCE [LARGE SCALE GENOMIC DNA]</scope>
    <source>
        <strain evidence="1 2">NBRC 15454</strain>
    </source>
</reference>
<protein>
    <submittedName>
        <fullName evidence="1">Phosphoglycolate phosphatase</fullName>
    </submittedName>
</protein>
<dbReference type="GO" id="GO:0008967">
    <property type="term" value="F:phosphoglycolate phosphatase activity"/>
    <property type="evidence" value="ECO:0007669"/>
    <property type="project" value="TreeGrafter"/>
</dbReference>
<dbReference type="Proteomes" id="UP000286746">
    <property type="component" value="Unassembled WGS sequence"/>
</dbReference>
<accession>A0A401WGB1</accession>
<gene>
    <name evidence="1" type="primary">gph</name>
    <name evidence="1" type="ORF">GKJPGBOP_08153</name>
</gene>
<dbReference type="InterPro" id="IPR023214">
    <property type="entry name" value="HAD_sf"/>
</dbReference>
<dbReference type="AlphaFoldDB" id="A0A401WGB1"/>
<dbReference type="InterPro" id="IPR036412">
    <property type="entry name" value="HAD-like_sf"/>
</dbReference>
<dbReference type="EMBL" id="BHZD01000001">
    <property type="protein sequence ID" value="GCD48356.1"/>
    <property type="molecule type" value="Genomic_DNA"/>
</dbReference>
<dbReference type="RefSeq" id="WP_125058286.1">
    <property type="nucleotide sequence ID" value="NZ_BHZD01000001.1"/>
</dbReference>
<name>A0A401WGB1_STREY</name>
<evidence type="ECO:0000313" key="2">
    <source>
        <dbReference type="Proteomes" id="UP000286746"/>
    </source>
</evidence>
<dbReference type="Pfam" id="PF00702">
    <property type="entry name" value="Hydrolase"/>
    <property type="match status" value="1"/>
</dbReference>
<dbReference type="PANTHER" id="PTHR43434">
    <property type="entry name" value="PHOSPHOGLYCOLATE PHOSPHATASE"/>
    <property type="match status" value="1"/>
</dbReference>
<organism evidence="1 2">
    <name type="scientific">Streptomyces paromomycinus</name>
    <name type="common">Streptomyces rimosus subsp. paromomycinus</name>
    <dbReference type="NCBI Taxonomy" id="92743"/>
    <lineage>
        <taxon>Bacteria</taxon>
        <taxon>Bacillati</taxon>
        <taxon>Actinomycetota</taxon>
        <taxon>Actinomycetes</taxon>
        <taxon>Kitasatosporales</taxon>
        <taxon>Streptomycetaceae</taxon>
        <taxon>Streptomyces</taxon>
    </lineage>
</organism>